<sequence>MLRMLALTEQERNALLNGSFSESKIGITECVSINSSVKRSQLRNPQRLNHTPYSDGNASGSGDCSSHQHCCDFPFSFGVRLAEIATHQSQGVLFQAVHQRVEKSGQQGLKIFMPLMLLGFMVLIPVNVTDNNLSKMSHQIYYTNVDKISIANVQSGSQRLWVHLLMTYVFTIWTCFMLYKEYKTVAEMRFEFLAAEGRRPDQFTVLVRQIPVDPDESVNVHVEHFFRVNHADFYLGHQVVYNASKLVKLVKKKESAQNWLDYFQLKYARNPSVRPSRKRGFCGLWGEVVDSINYSAEQIDQLSKEAAAERERVLGDEKAILPVAFVSFKTRWGAAVCAQTQQSKNPTLWLTDWAPEPRDVYWDNLGIPYVEQNIRRLLVTGALIALILFFIIPVTFVQSLANLDGLEKIAKFLRPITERHFVRSFLQGFLPGLVLKLFLLLLPSILMLMSKIEGHVSLSMLDKVTAAKYYYFMVINVFFASILTGAAFEQLNSFVHQSASEIPKTLGNAIPMKATFFITFIMVDGWSSIAGDILRIWPLIIYHLKCMFLVKTEKDRENAMSPGSANFDIVFPQVELYFLLGTVYAIITPFILPFIIVYFGFAYIAYRHQVINVFNPEYESAAAFWPHIHNRIVASLIFEQIALLGLFSSKRAADSTPFLIGLPVLTLAFHIYCKNRFEPAFLKYPLQEAMTKDTIDKALQPDFGIKSFLQNAYTHPIFKTEDDNEESRHLQSSEDQPTLICTTRSTHAKKVVPIIT</sequence>
<comment type="caution">
    <text evidence="1">The sequence shown here is derived from an EMBL/GenBank/DDBJ whole genome shotgun (WGS) entry which is preliminary data.</text>
</comment>
<protein>
    <submittedName>
        <fullName evidence="1">Uncharacterized protein</fullName>
    </submittedName>
</protein>
<name>A0ACC2BFI6_DIPCM</name>
<gene>
    <name evidence="1" type="ORF">O6H91_15G008300</name>
</gene>
<dbReference type="Proteomes" id="UP001162992">
    <property type="component" value="Chromosome 15"/>
</dbReference>
<proteinExistence type="predicted"/>
<evidence type="ECO:0000313" key="1">
    <source>
        <dbReference type="EMBL" id="KAJ7528567.1"/>
    </source>
</evidence>
<reference evidence="2" key="1">
    <citation type="journal article" date="2024" name="Proc. Natl. Acad. Sci. U.S.A.">
        <title>Extraordinary preservation of gene collinearity over three hundred million years revealed in homosporous lycophytes.</title>
        <authorList>
            <person name="Li C."/>
            <person name="Wickell D."/>
            <person name="Kuo L.Y."/>
            <person name="Chen X."/>
            <person name="Nie B."/>
            <person name="Liao X."/>
            <person name="Peng D."/>
            <person name="Ji J."/>
            <person name="Jenkins J."/>
            <person name="Williams M."/>
            <person name="Shu S."/>
            <person name="Plott C."/>
            <person name="Barry K."/>
            <person name="Rajasekar S."/>
            <person name="Grimwood J."/>
            <person name="Han X."/>
            <person name="Sun S."/>
            <person name="Hou Z."/>
            <person name="He W."/>
            <person name="Dai G."/>
            <person name="Sun C."/>
            <person name="Schmutz J."/>
            <person name="Leebens-Mack J.H."/>
            <person name="Li F.W."/>
            <person name="Wang L."/>
        </authorList>
    </citation>
    <scope>NUCLEOTIDE SEQUENCE [LARGE SCALE GENOMIC DNA]</scope>
    <source>
        <strain evidence="2">cv. PW_Plant_1</strain>
    </source>
</reference>
<organism evidence="1 2">
    <name type="scientific">Diphasiastrum complanatum</name>
    <name type="common">Issler's clubmoss</name>
    <name type="synonym">Lycopodium complanatum</name>
    <dbReference type="NCBI Taxonomy" id="34168"/>
    <lineage>
        <taxon>Eukaryota</taxon>
        <taxon>Viridiplantae</taxon>
        <taxon>Streptophyta</taxon>
        <taxon>Embryophyta</taxon>
        <taxon>Tracheophyta</taxon>
        <taxon>Lycopodiopsida</taxon>
        <taxon>Lycopodiales</taxon>
        <taxon>Lycopodiaceae</taxon>
        <taxon>Lycopodioideae</taxon>
        <taxon>Diphasiastrum</taxon>
    </lineage>
</organism>
<evidence type="ECO:0000313" key="2">
    <source>
        <dbReference type="Proteomes" id="UP001162992"/>
    </source>
</evidence>
<accession>A0ACC2BFI6</accession>
<keyword evidence="2" id="KW-1185">Reference proteome</keyword>
<dbReference type="EMBL" id="CM055106">
    <property type="protein sequence ID" value="KAJ7528567.1"/>
    <property type="molecule type" value="Genomic_DNA"/>
</dbReference>